<dbReference type="EMBL" id="BLXT01005122">
    <property type="protein sequence ID" value="GFO19997.1"/>
    <property type="molecule type" value="Genomic_DNA"/>
</dbReference>
<evidence type="ECO:0000313" key="3">
    <source>
        <dbReference type="EMBL" id="GFO19997.1"/>
    </source>
</evidence>
<proteinExistence type="predicted"/>
<organism evidence="3 4">
    <name type="scientific">Plakobranchus ocellatus</name>
    <dbReference type="NCBI Taxonomy" id="259542"/>
    <lineage>
        <taxon>Eukaryota</taxon>
        <taxon>Metazoa</taxon>
        <taxon>Spiralia</taxon>
        <taxon>Lophotrochozoa</taxon>
        <taxon>Mollusca</taxon>
        <taxon>Gastropoda</taxon>
        <taxon>Heterobranchia</taxon>
        <taxon>Euthyneura</taxon>
        <taxon>Panpulmonata</taxon>
        <taxon>Sacoglossa</taxon>
        <taxon>Placobranchoidea</taxon>
        <taxon>Plakobranchidae</taxon>
        <taxon>Plakobranchus</taxon>
    </lineage>
</organism>
<keyword evidence="2" id="KW-0812">Transmembrane</keyword>
<feature type="region of interest" description="Disordered" evidence="1">
    <location>
        <begin position="284"/>
        <end position="308"/>
    </location>
</feature>
<gene>
    <name evidence="3" type="ORF">PoB_004650200</name>
</gene>
<sequence length="308" mass="36052">MNDLHCKHPFPVDWGSSPSDLTLALLYDFYILVSTFFDVLKIIICYVNHVLVFFFSLIGTIISHAVYYITWISVFFMRGILGLEDKSTSAFCWLLAIFFFICYCDHQHLNVFTSLPRGIVLQQQPGLLHRLHNLSFFRQTNSRQMALHHEQRTVGARMNLPNRPINQQLEAENVLNENEANFLVEADHRRVLYDNRHNVALENGAAIQQAQIENRQNVERECHNVQTSLDNQRNCTQERHRYFLRQRRSLSSQNNAQNLHFRWDTNTPYAERYAQNREQYLATTGSQNDLLPESQPGIHSRGERSMPN</sequence>
<name>A0AAV4BM42_9GAST</name>
<feature type="transmembrane region" description="Helical" evidence="2">
    <location>
        <begin position="88"/>
        <end position="104"/>
    </location>
</feature>
<dbReference type="AlphaFoldDB" id="A0AAV4BM42"/>
<protein>
    <submittedName>
        <fullName evidence="3">Uncharacterized protein</fullName>
    </submittedName>
</protein>
<reference evidence="3 4" key="1">
    <citation type="journal article" date="2021" name="Elife">
        <title>Chloroplast acquisition without the gene transfer in kleptoplastic sea slugs, Plakobranchus ocellatus.</title>
        <authorList>
            <person name="Maeda T."/>
            <person name="Takahashi S."/>
            <person name="Yoshida T."/>
            <person name="Shimamura S."/>
            <person name="Takaki Y."/>
            <person name="Nagai Y."/>
            <person name="Toyoda A."/>
            <person name="Suzuki Y."/>
            <person name="Arimoto A."/>
            <person name="Ishii H."/>
            <person name="Satoh N."/>
            <person name="Nishiyama T."/>
            <person name="Hasebe M."/>
            <person name="Maruyama T."/>
            <person name="Minagawa J."/>
            <person name="Obokata J."/>
            <person name="Shigenobu S."/>
        </authorList>
    </citation>
    <scope>NUCLEOTIDE SEQUENCE [LARGE SCALE GENOMIC DNA]</scope>
</reference>
<evidence type="ECO:0000313" key="4">
    <source>
        <dbReference type="Proteomes" id="UP000735302"/>
    </source>
</evidence>
<feature type="transmembrane region" description="Helical" evidence="2">
    <location>
        <begin position="51"/>
        <end position="76"/>
    </location>
</feature>
<feature type="transmembrane region" description="Helical" evidence="2">
    <location>
        <begin position="24"/>
        <end position="44"/>
    </location>
</feature>
<accession>A0AAV4BM42</accession>
<keyword evidence="2" id="KW-0472">Membrane</keyword>
<evidence type="ECO:0000256" key="1">
    <source>
        <dbReference type="SAM" id="MobiDB-lite"/>
    </source>
</evidence>
<evidence type="ECO:0000256" key="2">
    <source>
        <dbReference type="SAM" id="Phobius"/>
    </source>
</evidence>
<comment type="caution">
    <text evidence="3">The sequence shown here is derived from an EMBL/GenBank/DDBJ whole genome shotgun (WGS) entry which is preliminary data.</text>
</comment>
<keyword evidence="4" id="KW-1185">Reference proteome</keyword>
<dbReference type="Proteomes" id="UP000735302">
    <property type="component" value="Unassembled WGS sequence"/>
</dbReference>
<keyword evidence="2" id="KW-1133">Transmembrane helix</keyword>